<evidence type="ECO:0000256" key="2">
    <source>
        <dbReference type="SAM" id="MobiDB-lite"/>
    </source>
</evidence>
<dbReference type="PROSITE" id="PS00813">
    <property type="entry name" value="IF4E"/>
    <property type="match status" value="1"/>
</dbReference>
<dbReference type="Pfam" id="PF01652">
    <property type="entry name" value="IF4E"/>
    <property type="match status" value="1"/>
</dbReference>
<dbReference type="GO" id="GO:0003743">
    <property type="term" value="F:translation initiation factor activity"/>
    <property type="evidence" value="ECO:0007669"/>
    <property type="project" value="UniProtKB-KW"/>
</dbReference>
<feature type="region of interest" description="Disordered" evidence="2">
    <location>
        <begin position="1"/>
        <end position="31"/>
    </location>
</feature>
<sequence length="408" mass="43659">MSEQTSGSTNDSGKDYTPESPDFSNAKVETARVVDLGGPRFTAAEATQLSSSGTEAQNARANIRNRSSGRLSLATSIGANGSSAHDSPRSGASSSKRHGGDGSKSSHFNTPVGGLVSPTSGASSAFGLGSGAFASFGSAKTPKSGGNPFDSAALGSVGSKTTNTVAKDASAKPIVSKGSSASSIMAPIAENRASAASASSSSLAAQVHPLKDAWSFWYRPPISKAHGFIEYENTLHGIANVRSAEDFWDIYSHLKRPSLLPVVSDYHFFKKDIRPIWEDDENRKGGKWVVRLKKGVADRYWEDLLLCLIGDQFGDAGEEVSGAVLSVRNGEDILSIWTRTVGGRVLKIREIMKHVLNFPPNTRVEFKSHDSSIQLRTAIDEQRREKAHLNQSQGDRRHGANLQRTNQE</sequence>
<dbReference type="GO" id="GO:0000340">
    <property type="term" value="F:RNA 7-methylguanosine cap binding"/>
    <property type="evidence" value="ECO:0007669"/>
    <property type="project" value="TreeGrafter"/>
</dbReference>
<comment type="caution">
    <text evidence="3">The sequence shown here is derived from an EMBL/GenBank/DDBJ whole genome shotgun (WGS) entry which is preliminary data.</text>
</comment>
<keyword evidence="1" id="KW-0396">Initiation factor</keyword>
<feature type="region of interest" description="Disordered" evidence="2">
    <location>
        <begin position="384"/>
        <end position="408"/>
    </location>
</feature>
<evidence type="ECO:0000313" key="4">
    <source>
        <dbReference type="Proteomes" id="UP000706124"/>
    </source>
</evidence>
<keyword evidence="1" id="KW-0694">RNA-binding</keyword>
<dbReference type="InterPro" id="IPR023398">
    <property type="entry name" value="TIF_eIF4e-like"/>
</dbReference>
<feature type="compositionally biased region" description="Basic and acidic residues" evidence="2">
    <location>
        <begin position="384"/>
        <end position="398"/>
    </location>
</feature>
<keyword evidence="1" id="KW-0648">Protein biosynthesis</keyword>
<dbReference type="EMBL" id="SRPO01000266">
    <property type="protein sequence ID" value="KAG5935218.1"/>
    <property type="molecule type" value="Genomic_DNA"/>
</dbReference>
<name>A0A9P7MA95_9HYPO</name>
<gene>
    <name evidence="3" type="ORF">E4U60_003291</name>
</gene>
<dbReference type="SUPFAM" id="SSF55418">
    <property type="entry name" value="eIF4e-like"/>
    <property type="match status" value="1"/>
</dbReference>
<proteinExistence type="inferred from homology"/>
<feature type="region of interest" description="Disordered" evidence="2">
    <location>
        <begin position="44"/>
        <end position="115"/>
    </location>
</feature>
<evidence type="ECO:0000256" key="1">
    <source>
        <dbReference type="RuleBase" id="RU004374"/>
    </source>
</evidence>
<feature type="compositionally biased region" description="Polar residues" evidence="2">
    <location>
        <begin position="45"/>
        <end position="94"/>
    </location>
</feature>
<keyword evidence="4" id="KW-1185">Reference proteome</keyword>
<dbReference type="Proteomes" id="UP000706124">
    <property type="component" value="Unassembled WGS sequence"/>
</dbReference>
<feature type="compositionally biased region" description="Polar residues" evidence="2">
    <location>
        <begin position="1"/>
        <end position="11"/>
    </location>
</feature>
<evidence type="ECO:0000313" key="3">
    <source>
        <dbReference type="EMBL" id="KAG5935218.1"/>
    </source>
</evidence>
<organism evidence="3 4">
    <name type="scientific">Claviceps pazoutovae</name>
    <dbReference type="NCBI Taxonomy" id="1649127"/>
    <lineage>
        <taxon>Eukaryota</taxon>
        <taxon>Fungi</taxon>
        <taxon>Dikarya</taxon>
        <taxon>Ascomycota</taxon>
        <taxon>Pezizomycotina</taxon>
        <taxon>Sordariomycetes</taxon>
        <taxon>Hypocreomycetidae</taxon>
        <taxon>Hypocreales</taxon>
        <taxon>Clavicipitaceae</taxon>
        <taxon>Claviceps</taxon>
    </lineage>
</organism>
<dbReference type="InterPro" id="IPR001040">
    <property type="entry name" value="TIF_eIF_4E"/>
</dbReference>
<dbReference type="Gene3D" id="3.30.760.10">
    <property type="entry name" value="RNA Cap, Translation Initiation Factor Eif4e"/>
    <property type="match status" value="1"/>
</dbReference>
<dbReference type="PANTHER" id="PTHR11960">
    <property type="entry name" value="EUKARYOTIC TRANSLATION INITIATION FACTOR 4E RELATED"/>
    <property type="match status" value="1"/>
</dbReference>
<accession>A0A9P7MA95</accession>
<comment type="similarity">
    <text evidence="1">Belongs to the eukaryotic initiation factor 4E family.</text>
</comment>
<dbReference type="GO" id="GO:0016281">
    <property type="term" value="C:eukaryotic translation initiation factor 4F complex"/>
    <property type="evidence" value="ECO:0007669"/>
    <property type="project" value="TreeGrafter"/>
</dbReference>
<protein>
    <submittedName>
        <fullName evidence="3">Uncharacterized protein</fullName>
    </submittedName>
</protein>
<reference evidence="3 4" key="1">
    <citation type="journal article" date="2020" name="bioRxiv">
        <title>Whole genome comparisons of ergot fungi reveals the divergence and evolution of species within the genus Claviceps are the result of varying mechanisms driving genome evolution and host range expansion.</title>
        <authorList>
            <person name="Wyka S.A."/>
            <person name="Mondo S.J."/>
            <person name="Liu M."/>
            <person name="Dettman J."/>
            <person name="Nalam V."/>
            <person name="Broders K.D."/>
        </authorList>
    </citation>
    <scope>NUCLEOTIDE SEQUENCE [LARGE SCALE GENOMIC DNA]</scope>
    <source>
        <strain evidence="3 4">CCC 1485</strain>
    </source>
</reference>
<dbReference type="OrthoDB" id="590761at2759"/>
<dbReference type="AlphaFoldDB" id="A0A9P7MA95"/>
<dbReference type="FunFam" id="3.30.760.10:FF:000015">
    <property type="entry name" value="Translation initiation factor eIF4E3, putative"/>
    <property type="match status" value="1"/>
</dbReference>
<dbReference type="InterPro" id="IPR019770">
    <property type="entry name" value="TIF_eIF_4E_CS"/>
</dbReference>
<dbReference type="PANTHER" id="PTHR11960:SF18">
    <property type="entry name" value="EUKARYOTIC TRANSLATION INITIATION FACTOR 4E HOMOLOGOUS PROTEIN, ISOFORM B"/>
    <property type="match status" value="1"/>
</dbReference>